<dbReference type="EMBL" id="VDMD01000049">
    <property type="protein sequence ID" value="TRM57294.1"/>
    <property type="molecule type" value="Genomic_DNA"/>
</dbReference>
<gene>
    <name evidence="1" type="ORF">BD626DRAFT_439653</name>
</gene>
<keyword evidence="2" id="KW-1185">Reference proteome</keyword>
<organism evidence="1 2">
    <name type="scientific">Schizophyllum amplum</name>
    <dbReference type="NCBI Taxonomy" id="97359"/>
    <lineage>
        <taxon>Eukaryota</taxon>
        <taxon>Fungi</taxon>
        <taxon>Dikarya</taxon>
        <taxon>Basidiomycota</taxon>
        <taxon>Agaricomycotina</taxon>
        <taxon>Agaricomycetes</taxon>
        <taxon>Agaricomycetidae</taxon>
        <taxon>Agaricales</taxon>
        <taxon>Schizophyllaceae</taxon>
        <taxon>Schizophyllum</taxon>
    </lineage>
</organism>
<dbReference type="AlphaFoldDB" id="A0A550BXL8"/>
<comment type="caution">
    <text evidence="1">The sequence shown here is derived from an EMBL/GenBank/DDBJ whole genome shotgun (WGS) entry which is preliminary data.</text>
</comment>
<proteinExistence type="predicted"/>
<evidence type="ECO:0000313" key="2">
    <source>
        <dbReference type="Proteomes" id="UP000320762"/>
    </source>
</evidence>
<reference evidence="1 2" key="1">
    <citation type="journal article" date="2019" name="New Phytol.">
        <title>Comparative genomics reveals unique wood-decay strategies and fruiting body development in the Schizophyllaceae.</title>
        <authorList>
            <person name="Almasi E."/>
            <person name="Sahu N."/>
            <person name="Krizsan K."/>
            <person name="Balint B."/>
            <person name="Kovacs G.M."/>
            <person name="Kiss B."/>
            <person name="Cseklye J."/>
            <person name="Drula E."/>
            <person name="Henrissat B."/>
            <person name="Nagy I."/>
            <person name="Chovatia M."/>
            <person name="Adam C."/>
            <person name="LaButti K."/>
            <person name="Lipzen A."/>
            <person name="Riley R."/>
            <person name="Grigoriev I.V."/>
            <person name="Nagy L.G."/>
        </authorList>
    </citation>
    <scope>NUCLEOTIDE SEQUENCE [LARGE SCALE GENOMIC DNA]</scope>
    <source>
        <strain evidence="1 2">NL-1724</strain>
    </source>
</reference>
<name>A0A550BXL8_9AGAR</name>
<evidence type="ECO:0000313" key="1">
    <source>
        <dbReference type="EMBL" id="TRM57294.1"/>
    </source>
</evidence>
<protein>
    <submittedName>
        <fullName evidence="1">Uncharacterized protein</fullName>
    </submittedName>
</protein>
<sequence length="282" mass="31224">MAIPTSTAVTPPVMLAMPAAIHSVSSLRDGDLWSSASSSSAVSDSTVGLASPLGSVSTISTASISTASPPASAAGPCVQFYGPSNMSREFILGTGLLVIYQMMSLPSPPPYMSFIGNYVLLNLFWGPWSLFTPYTKEQISFFLADKYPIPLCYWGLIYRRHPENKAVRKRLDVFGLVVNEYRTFQSDEDFRAAYPNVSWSDLVSELRLRRHEQATALANLVRIELGWQFGLVRVHAIIKRYQRAGSKGRLVYANGNRAQVNLELMSDINSFYEANAYIDTNE</sequence>
<accession>A0A550BXL8</accession>
<dbReference type="Proteomes" id="UP000320762">
    <property type="component" value="Unassembled WGS sequence"/>
</dbReference>